<keyword evidence="9" id="KW-1185">Reference proteome</keyword>
<dbReference type="GO" id="GO:0007163">
    <property type="term" value="P:establishment or maintenance of cell polarity"/>
    <property type="evidence" value="ECO:0007669"/>
    <property type="project" value="TreeGrafter"/>
</dbReference>
<dbReference type="InterPro" id="IPR010431">
    <property type="entry name" value="Fascin"/>
</dbReference>
<keyword evidence="5 6" id="KW-0206">Cytoskeleton</keyword>
<organism evidence="8 9">
    <name type="scientific">Pinctada imbricata</name>
    <name type="common">Atlantic pearl-oyster</name>
    <name type="synonym">Pinctada martensii</name>
    <dbReference type="NCBI Taxonomy" id="66713"/>
    <lineage>
        <taxon>Eukaryota</taxon>
        <taxon>Metazoa</taxon>
        <taxon>Spiralia</taxon>
        <taxon>Lophotrochozoa</taxon>
        <taxon>Mollusca</taxon>
        <taxon>Bivalvia</taxon>
        <taxon>Autobranchia</taxon>
        <taxon>Pteriomorphia</taxon>
        <taxon>Pterioida</taxon>
        <taxon>Pterioidea</taxon>
        <taxon>Pteriidae</taxon>
        <taxon>Pinctada</taxon>
    </lineage>
</organism>
<evidence type="ECO:0000256" key="1">
    <source>
        <dbReference type="ARBA" id="ARBA00004245"/>
    </source>
</evidence>
<dbReference type="FunFam" id="2.80.10.50:FF:000015">
    <property type="entry name" value="Fascin"/>
    <property type="match status" value="1"/>
</dbReference>
<dbReference type="GO" id="GO:0051017">
    <property type="term" value="P:actin filament bundle assembly"/>
    <property type="evidence" value="ECO:0007669"/>
    <property type="project" value="TreeGrafter"/>
</dbReference>
<reference evidence="8" key="1">
    <citation type="submission" date="2019-08" db="EMBL/GenBank/DDBJ databases">
        <title>The improved chromosome-level genome for the pearl oyster Pinctada fucata martensii using PacBio sequencing and Hi-C.</title>
        <authorList>
            <person name="Zheng Z."/>
        </authorList>
    </citation>
    <scope>NUCLEOTIDE SEQUENCE</scope>
    <source>
        <strain evidence="8">ZZ-2019</strain>
        <tissue evidence="8">Adductor muscle</tissue>
    </source>
</reference>
<dbReference type="SUPFAM" id="SSF50405">
    <property type="entry name" value="Actin-crosslinking proteins"/>
    <property type="match status" value="4"/>
</dbReference>
<dbReference type="InterPro" id="IPR024703">
    <property type="entry name" value="Fascin_metazoans"/>
</dbReference>
<comment type="subcellular location">
    <subcellularLocation>
        <location evidence="1 6">Cytoplasm</location>
        <location evidence="1 6">Cytoskeleton</location>
    </subcellularLocation>
</comment>
<protein>
    <recommendedName>
        <fullName evidence="6">Fascin</fullName>
    </recommendedName>
</protein>
<dbReference type="Pfam" id="PF06268">
    <property type="entry name" value="Fascin"/>
    <property type="match status" value="4"/>
</dbReference>
<feature type="domain" description="Fascin-like" evidence="7">
    <location>
        <begin position="414"/>
        <end position="499"/>
    </location>
</feature>
<feature type="domain" description="Fascin-like" evidence="7">
    <location>
        <begin position="20"/>
        <end position="127"/>
    </location>
</feature>
<dbReference type="PANTHER" id="PTHR10551:SF9">
    <property type="entry name" value="FASCIN-2"/>
    <property type="match status" value="1"/>
</dbReference>
<comment type="caution">
    <text evidence="8">The sequence shown here is derived from an EMBL/GenBank/DDBJ whole genome shotgun (WGS) entry which is preliminary data.</text>
</comment>
<keyword evidence="3 6" id="KW-0963">Cytoplasm</keyword>
<dbReference type="CDD" id="cd23337">
    <property type="entry name" value="beta-trefoil_FSCN_rpt4"/>
    <property type="match status" value="1"/>
</dbReference>
<evidence type="ECO:0000259" key="7">
    <source>
        <dbReference type="Pfam" id="PF06268"/>
    </source>
</evidence>
<evidence type="ECO:0000313" key="9">
    <source>
        <dbReference type="Proteomes" id="UP001186944"/>
    </source>
</evidence>
<evidence type="ECO:0000256" key="5">
    <source>
        <dbReference type="ARBA" id="ARBA00023212"/>
    </source>
</evidence>
<sequence length="500" mass="56460">MSGDGIKLMEWKVGLQNPAEKFLTAEPVGHRVNAAGIGLKQRQTWTLEMSADDTVYLKSYLGYYLSADKFGNVTCDKKNATETEKFKLEYAKDGSGRWSFRHAQFEYFLGGNGETVQCLARAASDTEMSIWHAPVAMHPQITLYNVNRKRYVVMENGALHCNSDAPWGPNALITLEFFCGKYRFKTADNHYLSNDGTLLESHGKDTQFTLELKFGRESDLRGIAFKDINGKYLTAIGASALVKTRNKSVSKDELFRMDECHPQIVIQSQKGKFASIRNGLEVMVNAIEETNKEIFQVEYDKKSKKWGIFTVDNRFWNVNEANTIIADASKLSTECLFDFEWKGDGKAAIKASNRKYFTNKPIGNAVTSSDVVSEKEIYVIKLVNRPLIVFKCEYGFVAQKTSGSNKTEYICNKSMYDVILLEQEENGVYHLKGDNEKYWSVTDGHTIKANSSKPSPFILEFRGNSLLSILAPNGKYIRAEKSGGFRAVSDVVDKNSLWYF</sequence>
<dbReference type="GO" id="GO:0005737">
    <property type="term" value="C:cytoplasm"/>
    <property type="evidence" value="ECO:0007669"/>
    <property type="project" value="TreeGrafter"/>
</dbReference>
<evidence type="ECO:0000256" key="4">
    <source>
        <dbReference type="ARBA" id="ARBA00023203"/>
    </source>
</evidence>
<feature type="domain" description="Fascin-like" evidence="7">
    <location>
        <begin position="151"/>
        <end position="257"/>
    </location>
</feature>
<gene>
    <name evidence="8" type="ORF">FSP39_004590</name>
</gene>
<dbReference type="GO" id="GO:0016477">
    <property type="term" value="P:cell migration"/>
    <property type="evidence" value="ECO:0007669"/>
    <property type="project" value="TreeGrafter"/>
</dbReference>
<dbReference type="PANTHER" id="PTHR10551">
    <property type="entry name" value="FASCIN"/>
    <property type="match status" value="1"/>
</dbReference>
<dbReference type="EMBL" id="VSWD01000001">
    <property type="protein sequence ID" value="KAK3108269.1"/>
    <property type="molecule type" value="Genomic_DNA"/>
</dbReference>
<evidence type="ECO:0000256" key="2">
    <source>
        <dbReference type="ARBA" id="ARBA00007415"/>
    </source>
</evidence>
<dbReference type="CDD" id="cd23335">
    <property type="entry name" value="beta-trefoil_FSCN_rpt2"/>
    <property type="match status" value="1"/>
</dbReference>
<dbReference type="GO" id="GO:0030674">
    <property type="term" value="F:protein-macromolecule adaptor activity"/>
    <property type="evidence" value="ECO:0007669"/>
    <property type="project" value="InterPro"/>
</dbReference>
<keyword evidence="4 6" id="KW-0009">Actin-binding</keyword>
<dbReference type="CDD" id="cd23336">
    <property type="entry name" value="beta-trefoil_FSCN_rpt3"/>
    <property type="match status" value="1"/>
</dbReference>
<evidence type="ECO:0000313" key="8">
    <source>
        <dbReference type="EMBL" id="KAK3108269.1"/>
    </source>
</evidence>
<proteinExistence type="inferred from homology"/>
<dbReference type="CDD" id="cd23334">
    <property type="entry name" value="beta-trefoil_FSCN_rpt1"/>
    <property type="match status" value="1"/>
</dbReference>
<dbReference type="AlphaFoldDB" id="A0AA88YUU7"/>
<dbReference type="Gene3D" id="2.80.10.50">
    <property type="match status" value="4"/>
</dbReference>
<evidence type="ECO:0000256" key="6">
    <source>
        <dbReference type="PIRNR" id="PIRNR005682"/>
    </source>
</evidence>
<dbReference type="Proteomes" id="UP001186944">
    <property type="component" value="Unassembled WGS sequence"/>
</dbReference>
<feature type="domain" description="Fascin-like" evidence="7">
    <location>
        <begin position="271"/>
        <end position="378"/>
    </location>
</feature>
<name>A0AA88YUU7_PINIB</name>
<dbReference type="InterPro" id="IPR022768">
    <property type="entry name" value="Fascin-like_dom"/>
</dbReference>
<comment type="similarity">
    <text evidence="2 6">Belongs to the fascin family.</text>
</comment>
<dbReference type="GO" id="GO:0015629">
    <property type="term" value="C:actin cytoskeleton"/>
    <property type="evidence" value="ECO:0007669"/>
    <property type="project" value="TreeGrafter"/>
</dbReference>
<dbReference type="GO" id="GO:0051015">
    <property type="term" value="F:actin filament binding"/>
    <property type="evidence" value="ECO:0007669"/>
    <property type="project" value="InterPro"/>
</dbReference>
<accession>A0AA88YUU7</accession>
<evidence type="ECO:0000256" key="3">
    <source>
        <dbReference type="ARBA" id="ARBA00022490"/>
    </source>
</evidence>
<dbReference type="PIRSF" id="PIRSF005682">
    <property type="entry name" value="Fascin"/>
    <property type="match status" value="1"/>
</dbReference>
<dbReference type="InterPro" id="IPR008999">
    <property type="entry name" value="Actin-crosslinking"/>
</dbReference>
<dbReference type="FunFam" id="2.80.10.50:FF:000008">
    <property type="entry name" value="Fascin"/>
    <property type="match status" value="1"/>
</dbReference>